<evidence type="ECO:0000256" key="5">
    <source>
        <dbReference type="SAM" id="MobiDB-lite"/>
    </source>
</evidence>
<dbReference type="GO" id="GO:0046872">
    <property type="term" value="F:metal ion binding"/>
    <property type="evidence" value="ECO:0007669"/>
    <property type="project" value="InterPro"/>
</dbReference>
<gene>
    <name evidence="7" type="ORF">H4Q31_13800</name>
</gene>
<evidence type="ECO:0000256" key="4">
    <source>
        <dbReference type="RuleBase" id="RU003512"/>
    </source>
</evidence>
<dbReference type="InterPro" id="IPR050492">
    <property type="entry name" value="Bact_metal-bind_prot9"/>
</dbReference>
<keyword evidence="3 6" id="KW-0732">Signal</keyword>
<dbReference type="AlphaFoldDB" id="A0A841TDS4"/>
<accession>A0A841TDS4</accession>
<dbReference type="Pfam" id="PF01297">
    <property type="entry name" value="ZnuA"/>
    <property type="match status" value="1"/>
</dbReference>
<dbReference type="SUPFAM" id="SSF53807">
    <property type="entry name" value="Helical backbone' metal receptor"/>
    <property type="match status" value="1"/>
</dbReference>
<dbReference type="Gene3D" id="3.40.50.1980">
    <property type="entry name" value="Nitrogenase molybdenum iron protein domain"/>
    <property type="match status" value="2"/>
</dbReference>
<dbReference type="EMBL" id="JACJVN010000055">
    <property type="protein sequence ID" value="MBB6678376.1"/>
    <property type="molecule type" value="Genomic_DNA"/>
</dbReference>
<dbReference type="PRINTS" id="PR00691">
    <property type="entry name" value="ADHESINB"/>
</dbReference>
<dbReference type="RefSeq" id="WP_185179643.1">
    <property type="nucleotide sequence ID" value="NZ_CBCSEP010000009.1"/>
</dbReference>
<proteinExistence type="inferred from homology"/>
<feature type="chain" id="PRO_5039161626" evidence="6">
    <location>
        <begin position="29"/>
        <end position="337"/>
    </location>
</feature>
<dbReference type="PANTHER" id="PTHR42953">
    <property type="entry name" value="HIGH-AFFINITY ZINC UPTAKE SYSTEM PROTEIN ZNUA-RELATED"/>
    <property type="match status" value="1"/>
</dbReference>
<evidence type="ECO:0000313" key="7">
    <source>
        <dbReference type="EMBL" id="MBB6678376.1"/>
    </source>
</evidence>
<feature type="signal peptide" evidence="6">
    <location>
        <begin position="1"/>
        <end position="28"/>
    </location>
</feature>
<organism evidence="7 8">
    <name type="scientific">Cohnella lubricantis</name>
    <dbReference type="NCBI Taxonomy" id="2163172"/>
    <lineage>
        <taxon>Bacteria</taxon>
        <taxon>Bacillati</taxon>
        <taxon>Bacillota</taxon>
        <taxon>Bacilli</taxon>
        <taxon>Bacillales</taxon>
        <taxon>Paenibacillaceae</taxon>
        <taxon>Cohnella</taxon>
    </lineage>
</organism>
<keyword evidence="8" id="KW-1185">Reference proteome</keyword>
<dbReference type="InterPro" id="IPR006128">
    <property type="entry name" value="Lipoprotein_PsaA-like"/>
</dbReference>
<dbReference type="PANTHER" id="PTHR42953:SF3">
    <property type="entry name" value="HIGH-AFFINITY ZINC UPTAKE SYSTEM PROTEIN ZNUA"/>
    <property type="match status" value="1"/>
</dbReference>
<evidence type="ECO:0000256" key="6">
    <source>
        <dbReference type="SAM" id="SignalP"/>
    </source>
</evidence>
<dbReference type="PROSITE" id="PS51257">
    <property type="entry name" value="PROKAR_LIPOPROTEIN"/>
    <property type="match status" value="1"/>
</dbReference>
<sequence>MRTALTTMKGLILAGTAAALLAGCGSNGGEGAGGGAASPNSSTGEGSKLQVVATFYPMYEFSRQVGGELADVTGLIPAGAEPHDWEPSAKDMALISEADVFVYNGLVETWADKALASAANDKRVAVQASEGITLQEGVAEEEEEDGHDHGTAAEGTSDEEGGKVLDPHVWLDPVLAQKEVANIAAAFAKADPAHQDKYKANADAYIAKLQMLDQAYRDGLKTVKRHDFVTQHAAFGYLAKEYGLVQIPIAGLSPEQEPSPEQMAGVVQQAKERDIQTIFFETLVDPKIAETIAKEIGAKTDVLNPIEGLTEDDKQQGLDYIGIMENNLAALQKALNE</sequence>
<evidence type="ECO:0000313" key="8">
    <source>
        <dbReference type="Proteomes" id="UP000574133"/>
    </source>
</evidence>
<evidence type="ECO:0000256" key="3">
    <source>
        <dbReference type="ARBA" id="ARBA00022729"/>
    </source>
</evidence>
<evidence type="ECO:0000256" key="2">
    <source>
        <dbReference type="ARBA" id="ARBA00022448"/>
    </source>
</evidence>
<dbReference type="GO" id="GO:0007155">
    <property type="term" value="P:cell adhesion"/>
    <property type="evidence" value="ECO:0007669"/>
    <property type="project" value="InterPro"/>
</dbReference>
<name>A0A841TDS4_9BACL</name>
<keyword evidence="2 4" id="KW-0813">Transport</keyword>
<protein>
    <submittedName>
        <fullName evidence="7">Zinc ABC transporter substrate-binding protein</fullName>
    </submittedName>
</protein>
<dbReference type="CDD" id="cd01017">
    <property type="entry name" value="AdcA"/>
    <property type="match status" value="1"/>
</dbReference>
<dbReference type="InterPro" id="IPR006127">
    <property type="entry name" value="ZnuA-like"/>
</dbReference>
<reference evidence="7 8" key="1">
    <citation type="submission" date="2020-08" db="EMBL/GenBank/DDBJ databases">
        <title>Cohnella phylogeny.</title>
        <authorList>
            <person name="Dunlap C."/>
        </authorList>
    </citation>
    <scope>NUCLEOTIDE SEQUENCE [LARGE SCALE GENOMIC DNA]</scope>
    <source>
        <strain evidence="7 8">DSM 103658</strain>
    </source>
</reference>
<evidence type="ECO:0000256" key="1">
    <source>
        <dbReference type="ARBA" id="ARBA00011028"/>
    </source>
</evidence>
<feature type="region of interest" description="Disordered" evidence="5">
    <location>
        <begin position="134"/>
        <end position="162"/>
    </location>
</feature>
<dbReference type="PRINTS" id="PR00690">
    <property type="entry name" value="ADHESNFAMILY"/>
</dbReference>
<comment type="caution">
    <text evidence="7">The sequence shown here is derived from an EMBL/GenBank/DDBJ whole genome shotgun (WGS) entry which is preliminary data.</text>
</comment>
<dbReference type="Proteomes" id="UP000574133">
    <property type="component" value="Unassembled WGS sequence"/>
</dbReference>
<dbReference type="InterPro" id="IPR006129">
    <property type="entry name" value="AdhesinB"/>
</dbReference>
<dbReference type="GO" id="GO:0030001">
    <property type="term" value="P:metal ion transport"/>
    <property type="evidence" value="ECO:0007669"/>
    <property type="project" value="InterPro"/>
</dbReference>
<comment type="similarity">
    <text evidence="1 4">Belongs to the bacterial solute-binding protein 9 family.</text>
</comment>